<keyword evidence="1" id="KW-0808">Transferase</keyword>
<dbReference type="EC" id="2.5.1.147" evidence="1"/>
<dbReference type="EMBL" id="VSSQ01140019">
    <property type="protein sequence ID" value="MPN62258.1"/>
    <property type="molecule type" value="Genomic_DNA"/>
</dbReference>
<dbReference type="AlphaFoldDB" id="A0A645JEY0"/>
<accession>A0A645JEY0</accession>
<comment type="caution">
    <text evidence="1">The sequence shown here is derived from an EMBL/GenBank/DDBJ whole genome shotgun (WGS) entry which is preliminary data.</text>
</comment>
<sequence>MEDQISTASGGSHGEYVSPAEFEWMIKGAGRIPVQRDTLYRKVDPRFPGKEGSLLNYEKARMGSKE</sequence>
<proteinExistence type="predicted"/>
<protein>
    <submittedName>
        <fullName evidence="1">FO synthase subunit 2</fullName>
        <ecNumber evidence="1">2.5.1.147</ecNumber>
    </submittedName>
</protein>
<organism evidence="1">
    <name type="scientific">bioreactor metagenome</name>
    <dbReference type="NCBI Taxonomy" id="1076179"/>
    <lineage>
        <taxon>unclassified sequences</taxon>
        <taxon>metagenomes</taxon>
        <taxon>ecological metagenomes</taxon>
    </lineage>
</organism>
<evidence type="ECO:0000313" key="1">
    <source>
        <dbReference type="EMBL" id="MPN62258.1"/>
    </source>
</evidence>
<dbReference type="GO" id="GO:0141093">
    <property type="term" value="F:5-amino-6-(D-ribitylamino)uracil--L-tyrosine 4-hydroxyphenyl transferase activity"/>
    <property type="evidence" value="ECO:0007669"/>
    <property type="project" value="UniProtKB-EC"/>
</dbReference>
<name>A0A645JEY0_9ZZZZ</name>
<reference evidence="1" key="1">
    <citation type="submission" date="2019-08" db="EMBL/GenBank/DDBJ databases">
        <authorList>
            <person name="Kucharzyk K."/>
            <person name="Murdoch R.W."/>
            <person name="Higgins S."/>
            <person name="Loffler F."/>
        </authorList>
    </citation>
    <scope>NUCLEOTIDE SEQUENCE</scope>
</reference>
<gene>
    <name evidence="1" type="primary">cofH_4</name>
    <name evidence="1" type="ORF">SDC9_210005</name>
</gene>